<keyword evidence="5" id="KW-0130">Cell adhesion</keyword>
<dbReference type="InterPro" id="IPR028994">
    <property type="entry name" value="Integrin_alpha_N"/>
</dbReference>
<keyword evidence="3" id="KW-0325">Glycoprotein</keyword>
<evidence type="ECO:0000256" key="3">
    <source>
        <dbReference type="ARBA" id="ARBA00023180"/>
    </source>
</evidence>
<accession>A0ABP1QYA1</accession>
<dbReference type="PROSITE" id="PS51470">
    <property type="entry name" value="FG_GAP"/>
    <property type="match status" value="2"/>
</dbReference>
<comment type="caution">
    <text evidence="7">The sequence shown here is derived from an EMBL/GenBank/DDBJ whole genome shotgun (WGS) entry which is preliminary data.</text>
</comment>
<evidence type="ECO:0000256" key="2">
    <source>
        <dbReference type="ARBA" id="ARBA00022737"/>
    </source>
</evidence>
<dbReference type="Proteomes" id="UP001642540">
    <property type="component" value="Unassembled WGS sequence"/>
</dbReference>
<dbReference type="InterPro" id="IPR013519">
    <property type="entry name" value="Int_alpha_beta-p"/>
</dbReference>
<dbReference type="InterPro" id="IPR000413">
    <property type="entry name" value="Integrin_alpha"/>
</dbReference>
<name>A0ABP1QYA1_9HEXA</name>
<keyword evidence="2" id="KW-0677">Repeat</keyword>
<sequence length="1005" mass="111388">MHPIVIYDEGGNDNLFGYSLAFLKGQFGASVPVYGTLFIGAPKETRFTRNSGVVWSCQFRMDDNRRCSIISRISNGTTRGGRTQCQKEVALSYPESEAEQFIGFSLAATPSELMACAPRWKRNGYLNSSNACVNETLLLGACYKLSVESNGNSSMSRQVTSRSGPYDDPDSSGIVRNKNLWYRFAQYGFSSHATRSHNFVVGAPSYTAATGMFVEYPEENRTTMHNDTQPYTHLGYSITSGRCGGIGGIEYLAVGAPRGGSLFGSVVIKPEIIQTSGSKLFGEQFGSYFGYSLATSDLNGDGNDELIVGAPFHNANFNEGYCTGCVYIFGIDLGSDSQAIRTTLHLNLCLDNEAKGARFGSAIASLGDINFDGNEDFVVAAPYHDGGVGTVFVYHGNLPLSSTPAQVIQGKSLNIPNLFGFGTSLLSGNLDIDGNLSPDLAISSFESNHVVILRSRPIAKPSLMLSFHTANSTNEHAKIYRFLPYQKENRIRLRERQNRQSRIQLRVGLSYNAPDVRTRAKKTVTVATLNIAQRGRSDARFNEAFKLFNPNLPTPIPLTFSSWEGLEIATDNCDSDRNPECDPNLGLYIEMNFEDSKGLILPQNDSFVVGQVEAIILRIKLANTHETAYGVTLRVALAFSDDFYLTKTEWRWQVREEGGRIESFRGNPKESNGILNVEDIVRRSGPLQNDSNIFYTLRISNLQQIKVSDCLQGKIHVVIQAFPEGQREKEKVEKDLEILLKAGVDIDIQAVMPTTGESEIDPKTKAVDLTQIYILNNTGYSTVAAGKIKMEILIPTQTLIHDKLTEVIGIANPSQYSFGLRCKAIGFSFYESSVFSQYETSATKEFELEPEDLRTRVDDSPQTFHFPSFNDDWISFPICNDAQTSQHCRKIICFTDSPSMGTKTVQIRMHLLPVSAATSLVSKDSAGIRIKTSISVYYLKTGLKKEGESWRKFIVMKRISFWMIALAVGFFRRQAKEHLKGLRCQLPLLKMDEDVIETSTENGGL</sequence>
<evidence type="ECO:0000313" key="7">
    <source>
        <dbReference type="EMBL" id="CAL8114654.1"/>
    </source>
</evidence>
<dbReference type="Gene3D" id="2.130.10.130">
    <property type="entry name" value="Integrin alpha, N-terminal"/>
    <property type="match status" value="1"/>
</dbReference>
<feature type="region of interest" description="Disordered" evidence="6">
    <location>
        <begin position="149"/>
        <end position="169"/>
    </location>
</feature>
<organism evidence="7 8">
    <name type="scientific">Orchesella dallaii</name>
    <dbReference type="NCBI Taxonomy" id="48710"/>
    <lineage>
        <taxon>Eukaryota</taxon>
        <taxon>Metazoa</taxon>
        <taxon>Ecdysozoa</taxon>
        <taxon>Arthropoda</taxon>
        <taxon>Hexapoda</taxon>
        <taxon>Collembola</taxon>
        <taxon>Entomobryomorpha</taxon>
        <taxon>Entomobryoidea</taxon>
        <taxon>Orchesellidae</taxon>
        <taxon>Orchesellinae</taxon>
        <taxon>Orchesella</taxon>
    </lineage>
</organism>
<gene>
    <name evidence="7" type="ORF">ODALV1_LOCUS16554</name>
</gene>
<dbReference type="InterPro" id="IPR013517">
    <property type="entry name" value="FG-GAP"/>
</dbReference>
<dbReference type="SUPFAM" id="SSF69318">
    <property type="entry name" value="Integrin alpha N-terminal domain"/>
    <property type="match status" value="1"/>
</dbReference>
<evidence type="ECO:0000256" key="5">
    <source>
        <dbReference type="RuleBase" id="RU003762"/>
    </source>
</evidence>
<protein>
    <recommendedName>
        <fullName evidence="9">Integrin alpha-2 domain-containing protein</fullName>
    </recommendedName>
</protein>
<feature type="repeat" description="FG-GAP" evidence="4">
    <location>
        <begin position="275"/>
        <end position="338"/>
    </location>
</feature>
<evidence type="ECO:0000313" key="8">
    <source>
        <dbReference type="Proteomes" id="UP001642540"/>
    </source>
</evidence>
<evidence type="ECO:0008006" key="9">
    <source>
        <dbReference type="Google" id="ProtNLM"/>
    </source>
</evidence>
<proteinExistence type="inferred from homology"/>
<comment type="similarity">
    <text evidence="5">Belongs to the integrin alpha chain family.</text>
</comment>
<keyword evidence="5" id="KW-0675">Receptor</keyword>
<dbReference type="SMART" id="SM00191">
    <property type="entry name" value="Int_alpha"/>
    <property type="match status" value="5"/>
</dbReference>
<keyword evidence="1" id="KW-0732">Signal</keyword>
<dbReference type="PRINTS" id="PR01185">
    <property type="entry name" value="INTEGRINA"/>
</dbReference>
<comment type="subcellular location">
    <subcellularLocation>
        <location evidence="5">Membrane</location>
        <topology evidence="5">Single-pass type I membrane protein</topology>
    </subcellularLocation>
</comment>
<feature type="compositionally biased region" description="Polar residues" evidence="6">
    <location>
        <begin position="149"/>
        <end position="163"/>
    </location>
</feature>
<evidence type="ECO:0000256" key="4">
    <source>
        <dbReference type="PROSITE-ProRule" id="PRU00803"/>
    </source>
</evidence>
<evidence type="ECO:0000256" key="1">
    <source>
        <dbReference type="ARBA" id="ARBA00022729"/>
    </source>
</evidence>
<reference evidence="7 8" key="1">
    <citation type="submission" date="2024-08" db="EMBL/GenBank/DDBJ databases">
        <authorList>
            <person name="Cucini C."/>
            <person name="Frati F."/>
        </authorList>
    </citation>
    <scope>NUCLEOTIDE SEQUENCE [LARGE SCALE GENOMIC DNA]</scope>
</reference>
<dbReference type="PANTHER" id="PTHR23220">
    <property type="entry name" value="INTEGRIN ALPHA"/>
    <property type="match status" value="1"/>
</dbReference>
<dbReference type="EMBL" id="CAXLJM020000050">
    <property type="protein sequence ID" value="CAL8114654.1"/>
    <property type="molecule type" value="Genomic_DNA"/>
</dbReference>
<dbReference type="Pfam" id="PF01839">
    <property type="entry name" value="FG-GAP"/>
    <property type="match status" value="2"/>
</dbReference>
<feature type="repeat" description="FG-GAP" evidence="4">
    <location>
        <begin position="345"/>
        <end position="403"/>
    </location>
</feature>
<evidence type="ECO:0000256" key="6">
    <source>
        <dbReference type="SAM" id="MobiDB-lite"/>
    </source>
</evidence>
<keyword evidence="8" id="KW-1185">Reference proteome</keyword>
<dbReference type="PANTHER" id="PTHR23220:SF122">
    <property type="entry name" value="INTEGRIN ALPHA-PS1"/>
    <property type="match status" value="1"/>
</dbReference>
<keyword evidence="5" id="KW-0401">Integrin</keyword>